<dbReference type="RefSeq" id="XP_015883217.1">
    <property type="nucleotide sequence ID" value="XM_016027731.2"/>
</dbReference>
<evidence type="ECO:0000313" key="1">
    <source>
        <dbReference type="Proteomes" id="UP001652623"/>
    </source>
</evidence>
<protein>
    <submittedName>
        <fullName evidence="2 3 5">Sirohydrochlorin ferrochelatase, chloroplastic-like</fullName>
    </submittedName>
</protein>
<dbReference type="RefSeq" id="XP_060670395.1">
    <property type="nucleotide sequence ID" value="XM_060814412.1"/>
</dbReference>
<dbReference type="GeneID" id="107419017"/>
<dbReference type="Proteomes" id="UP001652623">
    <property type="component" value="Chromosome 2"/>
</dbReference>
<evidence type="ECO:0000313" key="4">
    <source>
        <dbReference type="RefSeq" id="XP_015883219.1"/>
    </source>
</evidence>
<reference evidence="1" key="2">
    <citation type="submission" date="2025-05" db="UniProtKB">
        <authorList>
            <consortium name="RefSeq"/>
        </authorList>
    </citation>
    <scope>NUCLEOTIDE SEQUENCE [LARGE SCALE GENOMIC DNA]</scope>
    <source>
        <tissue evidence="3">In vitro plantlets</tissue>
    </source>
</reference>
<evidence type="ECO:0000313" key="5">
    <source>
        <dbReference type="RefSeq" id="XP_060670395.1"/>
    </source>
</evidence>
<evidence type="ECO:0000313" key="3">
    <source>
        <dbReference type="RefSeq" id="XP_015883218.1"/>
    </source>
</evidence>
<reference evidence="2 4" key="1">
    <citation type="submission" date="2025-04" db="UniProtKB">
        <authorList>
            <consortium name="RefSeq"/>
        </authorList>
    </citation>
    <scope>IDENTIFICATION</scope>
    <source>
        <tissue evidence="2 4">In vitro plantlets</tissue>
        <tissue evidence="5">Seedling</tissue>
    </source>
</reference>
<dbReference type="AlphaFoldDB" id="A0A6P3ZTD8"/>
<evidence type="ECO:0000313" key="2">
    <source>
        <dbReference type="RefSeq" id="XP_015883217.1"/>
    </source>
</evidence>
<name>A0A6P3ZTD8_ZIZJJ</name>
<dbReference type="KEGG" id="zju:107419017"/>
<gene>
    <name evidence="2 3 4 5" type="primary">LOC107419017</name>
</gene>
<accession>A0A6P3ZTD8</accession>
<dbReference type="RefSeq" id="XP_015883218.1">
    <property type="nucleotide sequence ID" value="XM_016027732.2"/>
</dbReference>
<keyword evidence="1" id="KW-1185">Reference proteome</keyword>
<sequence length="92" mass="10297">MKGMVGFRFGDSSKARSLSRRLHLRDTNGFLQNPHEEPVEPSIRDSFDACVQQGTNRVFDVVNDRIKYCISHVAGDANECSVCAGTSKCRLY</sequence>
<organism evidence="1 2">
    <name type="scientific">Ziziphus jujuba</name>
    <name type="common">Chinese jujube</name>
    <name type="synonym">Ziziphus sativa</name>
    <dbReference type="NCBI Taxonomy" id="326968"/>
    <lineage>
        <taxon>Eukaryota</taxon>
        <taxon>Viridiplantae</taxon>
        <taxon>Streptophyta</taxon>
        <taxon>Embryophyta</taxon>
        <taxon>Tracheophyta</taxon>
        <taxon>Spermatophyta</taxon>
        <taxon>Magnoliopsida</taxon>
        <taxon>eudicotyledons</taxon>
        <taxon>Gunneridae</taxon>
        <taxon>Pentapetalae</taxon>
        <taxon>rosids</taxon>
        <taxon>fabids</taxon>
        <taxon>Rosales</taxon>
        <taxon>Rhamnaceae</taxon>
        <taxon>Paliureae</taxon>
        <taxon>Ziziphus</taxon>
    </lineage>
</organism>
<dbReference type="RefSeq" id="XP_015883219.1">
    <property type="nucleotide sequence ID" value="XM_016027733.2"/>
</dbReference>
<proteinExistence type="predicted"/>